<evidence type="ECO:0000313" key="3">
    <source>
        <dbReference type="Proteomes" id="UP001221757"/>
    </source>
</evidence>
<organism evidence="2 3">
    <name type="scientific">Mycena rosella</name>
    <name type="common">Pink bonnet</name>
    <name type="synonym">Agaricus rosellus</name>
    <dbReference type="NCBI Taxonomy" id="1033263"/>
    <lineage>
        <taxon>Eukaryota</taxon>
        <taxon>Fungi</taxon>
        <taxon>Dikarya</taxon>
        <taxon>Basidiomycota</taxon>
        <taxon>Agaricomycotina</taxon>
        <taxon>Agaricomycetes</taxon>
        <taxon>Agaricomycetidae</taxon>
        <taxon>Agaricales</taxon>
        <taxon>Marasmiineae</taxon>
        <taxon>Mycenaceae</taxon>
        <taxon>Mycena</taxon>
    </lineage>
</organism>
<accession>A0AAD7B8V2</accession>
<keyword evidence="3" id="KW-1185">Reference proteome</keyword>
<evidence type="ECO:0000313" key="2">
    <source>
        <dbReference type="EMBL" id="KAJ7613330.1"/>
    </source>
</evidence>
<dbReference type="Proteomes" id="UP001221757">
    <property type="component" value="Unassembled WGS sequence"/>
</dbReference>
<feature type="region of interest" description="Disordered" evidence="1">
    <location>
        <begin position="164"/>
        <end position="233"/>
    </location>
</feature>
<evidence type="ECO:0000256" key="1">
    <source>
        <dbReference type="SAM" id="MobiDB-lite"/>
    </source>
</evidence>
<dbReference type="EMBL" id="JARKIE010000908">
    <property type="protein sequence ID" value="KAJ7613330.1"/>
    <property type="molecule type" value="Genomic_DNA"/>
</dbReference>
<name>A0AAD7B8V2_MYCRO</name>
<sequence>MTSKNGNGSELWPSHESNGDLPYLQNVVRMHTKCYQAFIHAPIRAQQSSNTCSSIDKGLEARIQTTRKIPHGPAPSRTGTFRTSTEVTGKYDSFPKFDLHKHGKNLKGRAQKDSEFRPQHGPAPSRTGTFRTYDGDGEYDTDARRVLPGLRMLDFNLDQVRSRKFAGQKTGEKRKKGKYPSYIMAGGPELNGDLPHIQHRLKGNTKPKESDEWPDPESNRDLPQTPFKDIWDR</sequence>
<feature type="region of interest" description="Disordered" evidence="1">
    <location>
        <begin position="107"/>
        <end position="137"/>
    </location>
</feature>
<proteinExistence type="predicted"/>
<protein>
    <submittedName>
        <fullName evidence="2">Uncharacterized protein</fullName>
    </submittedName>
</protein>
<feature type="compositionally biased region" description="Basic residues" evidence="1">
    <location>
        <begin position="164"/>
        <end position="178"/>
    </location>
</feature>
<dbReference type="AlphaFoldDB" id="A0AAD7B8V2"/>
<gene>
    <name evidence="2" type="ORF">B0H17DRAFT_1153196</name>
</gene>
<reference evidence="2" key="1">
    <citation type="submission" date="2023-03" db="EMBL/GenBank/DDBJ databases">
        <title>Massive genome expansion in bonnet fungi (Mycena s.s.) driven by repeated elements and novel gene families across ecological guilds.</title>
        <authorList>
            <consortium name="Lawrence Berkeley National Laboratory"/>
            <person name="Harder C.B."/>
            <person name="Miyauchi S."/>
            <person name="Viragh M."/>
            <person name="Kuo A."/>
            <person name="Thoen E."/>
            <person name="Andreopoulos B."/>
            <person name="Lu D."/>
            <person name="Skrede I."/>
            <person name="Drula E."/>
            <person name="Henrissat B."/>
            <person name="Morin E."/>
            <person name="Kohler A."/>
            <person name="Barry K."/>
            <person name="LaButti K."/>
            <person name="Morin E."/>
            <person name="Salamov A."/>
            <person name="Lipzen A."/>
            <person name="Mereny Z."/>
            <person name="Hegedus B."/>
            <person name="Baldrian P."/>
            <person name="Stursova M."/>
            <person name="Weitz H."/>
            <person name="Taylor A."/>
            <person name="Grigoriev I.V."/>
            <person name="Nagy L.G."/>
            <person name="Martin F."/>
            <person name="Kauserud H."/>
        </authorList>
    </citation>
    <scope>NUCLEOTIDE SEQUENCE</scope>
    <source>
        <strain evidence="2">CBHHK067</strain>
    </source>
</reference>
<comment type="caution">
    <text evidence="2">The sequence shown here is derived from an EMBL/GenBank/DDBJ whole genome shotgun (WGS) entry which is preliminary data.</text>
</comment>